<dbReference type="InterPro" id="IPR020930">
    <property type="entry name" value="Ribosomal_uL5_bac-type"/>
</dbReference>
<dbReference type="Pfam" id="PF00673">
    <property type="entry name" value="Ribosomal_L5_C"/>
    <property type="match status" value="1"/>
</dbReference>
<sequence length="131" mass="15050">SGQKAIITKAKTDISNFKIRRGFPVGTKVTLRANRMYEFLERLNSIALPRTRDFTGLSFKSFDGRGNYNFGIKEQIVFTEIDYDDIETIRGLDIAINTTASTDEECYWLLKEFGLPLRERQVKDQAEKESA</sequence>
<feature type="non-terminal residue" evidence="5">
    <location>
        <position position="1"/>
    </location>
</feature>
<name>A0A382H8B5_9ZZZZ</name>
<keyword evidence="2" id="KW-0689">Ribosomal protein</keyword>
<evidence type="ECO:0000313" key="5">
    <source>
        <dbReference type="EMBL" id="SVB83510.1"/>
    </source>
</evidence>
<comment type="similarity">
    <text evidence="1">Belongs to the universal ribosomal protein uL5 family.</text>
</comment>
<dbReference type="GO" id="GO:0003735">
    <property type="term" value="F:structural constituent of ribosome"/>
    <property type="evidence" value="ECO:0007669"/>
    <property type="project" value="InterPro"/>
</dbReference>
<dbReference type="SUPFAM" id="SSF55282">
    <property type="entry name" value="RL5-like"/>
    <property type="match status" value="1"/>
</dbReference>
<organism evidence="5">
    <name type="scientific">marine metagenome</name>
    <dbReference type="NCBI Taxonomy" id="408172"/>
    <lineage>
        <taxon>unclassified sequences</taxon>
        <taxon>metagenomes</taxon>
        <taxon>ecological metagenomes</taxon>
    </lineage>
</organism>
<dbReference type="PANTHER" id="PTHR11994">
    <property type="entry name" value="60S RIBOSOMAL PROTEIN L11-RELATED"/>
    <property type="match status" value="1"/>
</dbReference>
<dbReference type="InterPro" id="IPR002132">
    <property type="entry name" value="Ribosomal_uL5"/>
</dbReference>
<keyword evidence="3" id="KW-0687">Ribonucleoprotein</keyword>
<dbReference type="GO" id="GO:0005840">
    <property type="term" value="C:ribosome"/>
    <property type="evidence" value="ECO:0007669"/>
    <property type="project" value="UniProtKB-KW"/>
</dbReference>
<evidence type="ECO:0000256" key="3">
    <source>
        <dbReference type="ARBA" id="ARBA00023274"/>
    </source>
</evidence>
<proteinExistence type="inferred from homology"/>
<dbReference type="FunFam" id="3.30.1440.10:FF:000001">
    <property type="entry name" value="50S ribosomal protein L5"/>
    <property type="match status" value="1"/>
</dbReference>
<dbReference type="Gene3D" id="3.30.1440.10">
    <property type="match status" value="1"/>
</dbReference>
<feature type="domain" description="Large ribosomal subunit protein uL5 C-terminal" evidence="4">
    <location>
        <begin position="24"/>
        <end position="116"/>
    </location>
</feature>
<evidence type="ECO:0000259" key="4">
    <source>
        <dbReference type="Pfam" id="PF00673"/>
    </source>
</evidence>
<dbReference type="InterPro" id="IPR022803">
    <property type="entry name" value="Ribosomal_uL5_dom_sf"/>
</dbReference>
<dbReference type="AlphaFoldDB" id="A0A382H8B5"/>
<dbReference type="EMBL" id="UINC01059752">
    <property type="protein sequence ID" value="SVB83510.1"/>
    <property type="molecule type" value="Genomic_DNA"/>
</dbReference>
<gene>
    <name evidence="5" type="ORF">METZ01_LOCUS236364</name>
</gene>
<dbReference type="GO" id="GO:0006412">
    <property type="term" value="P:translation"/>
    <property type="evidence" value="ECO:0007669"/>
    <property type="project" value="InterPro"/>
</dbReference>
<accession>A0A382H8B5</accession>
<dbReference type="GO" id="GO:1990904">
    <property type="term" value="C:ribonucleoprotein complex"/>
    <property type="evidence" value="ECO:0007669"/>
    <property type="project" value="UniProtKB-KW"/>
</dbReference>
<evidence type="ECO:0000256" key="1">
    <source>
        <dbReference type="ARBA" id="ARBA00008553"/>
    </source>
</evidence>
<evidence type="ECO:0000256" key="2">
    <source>
        <dbReference type="ARBA" id="ARBA00022980"/>
    </source>
</evidence>
<dbReference type="NCBIfam" id="NF000585">
    <property type="entry name" value="PRK00010.1"/>
    <property type="match status" value="1"/>
</dbReference>
<reference evidence="5" key="1">
    <citation type="submission" date="2018-05" db="EMBL/GenBank/DDBJ databases">
        <authorList>
            <person name="Lanie J.A."/>
            <person name="Ng W.-L."/>
            <person name="Kazmierczak K.M."/>
            <person name="Andrzejewski T.M."/>
            <person name="Davidsen T.M."/>
            <person name="Wayne K.J."/>
            <person name="Tettelin H."/>
            <person name="Glass J.I."/>
            <person name="Rusch D."/>
            <person name="Podicherti R."/>
            <person name="Tsui H.-C.T."/>
            <person name="Winkler M.E."/>
        </authorList>
    </citation>
    <scope>NUCLEOTIDE SEQUENCE</scope>
</reference>
<protein>
    <recommendedName>
        <fullName evidence="4">Large ribosomal subunit protein uL5 C-terminal domain-containing protein</fullName>
    </recommendedName>
</protein>
<dbReference type="InterPro" id="IPR031309">
    <property type="entry name" value="Ribosomal_uL5_C"/>
</dbReference>